<proteinExistence type="inferred from homology"/>
<feature type="domain" description="Acylamino-acid-releasing enzyme N-terminal" evidence="10">
    <location>
        <begin position="126"/>
        <end position="429"/>
    </location>
</feature>
<dbReference type="GO" id="GO:0004252">
    <property type="term" value="F:serine-type endopeptidase activity"/>
    <property type="evidence" value="ECO:0007669"/>
    <property type="project" value="TreeGrafter"/>
</dbReference>
<dbReference type="InterPro" id="IPR045550">
    <property type="entry name" value="AARE_N"/>
</dbReference>
<dbReference type="InterPro" id="IPR001375">
    <property type="entry name" value="Peptidase_S9_cat"/>
</dbReference>
<name>A0A4U8UQZ7_STECR</name>
<evidence type="ECO:0000256" key="2">
    <source>
        <dbReference type="ARBA" id="ARBA00004496"/>
    </source>
</evidence>
<dbReference type="GO" id="GO:0008242">
    <property type="term" value="F:omega peptidase activity"/>
    <property type="evidence" value="ECO:0007669"/>
    <property type="project" value="UniProtKB-EC"/>
</dbReference>
<dbReference type="GO" id="GO:0006508">
    <property type="term" value="P:proteolysis"/>
    <property type="evidence" value="ECO:0007669"/>
    <property type="project" value="InterPro"/>
</dbReference>
<dbReference type="STRING" id="34508.A0A4U8UQZ7"/>
<reference evidence="11 12" key="1">
    <citation type="journal article" date="2015" name="Genome Biol.">
        <title>Comparative genomics of Steinernema reveals deeply conserved gene regulatory networks.</title>
        <authorList>
            <person name="Dillman A.R."/>
            <person name="Macchietto M."/>
            <person name="Porter C.F."/>
            <person name="Rogers A."/>
            <person name="Williams B."/>
            <person name="Antoshechkin I."/>
            <person name="Lee M.M."/>
            <person name="Goodwin Z."/>
            <person name="Lu X."/>
            <person name="Lewis E.E."/>
            <person name="Goodrich-Blair H."/>
            <person name="Stock S.P."/>
            <person name="Adams B.J."/>
            <person name="Sternberg P.W."/>
            <person name="Mortazavi A."/>
        </authorList>
    </citation>
    <scope>NUCLEOTIDE SEQUENCE [LARGE SCALE GENOMIC DNA]</scope>
    <source>
        <strain evidence="11 12">ALL</strain>
    </source>
</reference>
<comment type="catalytic activity">
    <reaction evidence="1">
        <text>Cleavage of an N-acetyl or N-formyl amino acid from the N-terminus of a polypeptide.</text>
        <dbReference type="EC" id="3.4.19.1"/>
    </reaction>
</comment>
<dbReference type="EC" id="3.4.19.1" evidence="5"/>
<keyword evidence="12" id="KW-1185">Reference proteome</keyword>
<evidence type="ECO:0000259" key="9">
    <source>
        <dbReference type="Pfam" id="PF00326"/>
    </source>
</evidence>
<dbReference type="SUPFAM" id="SSF53474">
    <property type="entry name" value="alpha/beta-Hydrolases"/>
    <property type="match status" value="1"/>
</dbReference>
<reference evidence="11 12" key="2">
    <citation type="journal article" date="2019" name="G3 (Bethesda)">
        <title>Hybrid Assembly of the Genome of the Entomopathogenic Nematode Steinernema carpocapsae Identifies the X-Chromosome.</title>
        <authorList>
            <person name="Serra L."/>
            <person name="Macchietto M."/>
            <person name="Macias-Munoz A."/>
            <person name="McGill C.J."/>
            <person name="Rodriguez I.M."/>
            <person name="Rodriguez B."/>
            <person name="Murad R."/>
            <person name="Mortazavi A."/>
        </authorList>
    </citation>
    <scope>NUCLEOTIDE SEQUENCE [LARGE SCALE GENOMIC DNA]</scope>
    <source>
        <strain evidence="11 12">ALL</strain>
    </source>
</reference>
<dbReference type="Gene3D" id="2.120.10.30">
    <property type="entry name" value="TolB, C-terminal domain"/>
    <property type="match status" value="1"/>
</dbReference>
<feature type="domain" description="Peptidase S9 prolyl oligopeptidase catalytic" evidence="9">
    <location>
        <begin position="498"/>
        <end position="705"/>
    </location>
</feature>
<dbReference type="Gene3D" id="3.40.50.1820">
    <property type="entry name" value="alpha/beta hydrolase"/>
    <property type="match status" value="1"/>
</dbReference>
<accession>A0A4U8UQZ7</accession>
<gene>
    <name evidence="11" type="ORF">L596_002962</name>
</gene>
<dbReference type="Pfam" id="PF00326">
    <property type="entry name" value="Peptidase_S9"/>
    <property type="match status" value="1"/>
</dbReference>
<comment type="subcellular location">
    <subcellularLocation>
        <location evidence="2">Cytoplasm</location>
    </subcellularLocation>
</comment>
<dbReference type="GO" id="GO:0005737">
    <property type="term" value="C:cytoplasm"/>
    <property type="evidence" value="ECO:0007669"/>
    <property type="project" value="UniProtKB-SubCell"/>
</dbReference>
<dbReference type="InterPro" id="IPR011042">
    <property type="entry name" value="6-blade_b-propeller_TolB-like"/>
</dbReference>
<dbReference type="OrthoDB" id="416344at2759"/>
<keyword evidence="8" id="KW-0378">Hydrolase</keyword>
<dbReference type="Pfam" id="PF19283">
    <property type="entry name" value="APEH_N"/>
    <property type="match status" value="1"/>
</dbReference>
<keyword evidence="7" id="KW-0963">Cytoplasm</keyword>
<evidence type="ECO:0000313" key="12">
    <source>
        <dbReference type="Proteomes" id="UP000298663"/>
    </source>
</evidence>
<organism evidence="11 12">
    <name type="scientific">Steinernema carpocapsae</name>
    <name type="common">Entomopathogenic nematode</name>
    <dbReference type="NCBI Taxonomy" id="34508"/>
    <lineage>
        <taxon>Eukaryota</taxon>
        <taxon>Metazoa</taxon>
        <taxon>Ecdysozoa</taxon>
        <taxon>Nematoda</taxon>
        <taxon>Chromadorea</taxon>
        <taxon>Rhabditida</taxon>
        <taxon>Tylenchina</taxon>
        <taxon>Panagrolaimomorpha</taxon>
        <taxon>Strongyloidoidea</taxon>
        <taxon>Steinernematidae</taxon>
        <taxon>Steinernema</taxon>
    </lineage>
</organism>
<dbReference type="PANTHER" id="PTHR42776">
    <property type="entry name" value="SERINE PEPTIDASE S9 FAMILY MEMBER"/>
    <property type="match status" value="1"/>
</dbReference>
<evidence type="ECO:0000256" key="6">
    <source>
        <dbReference type="ARBA" id="ARBA00018421"/>
    </source>
</evidence>
<comment type="subunit">
    <text evidence="4">Homotetramer.</text>
</comment>
<evidence type="ECO:0000256" key="3">
    <source>
        <dbReference type="ARBA" id="ARBA00010040"/>
    </source>
</evidence>
<evidence type="ECO:0000256" key="8">
    <source>
        <dbReference type="ARBA" id="ARBA00022801"/>
    </source>
</evidence>
<comment type="similarity">
    <text evidence="3">Belongs to the peptidase S9C family.</text>
</comment>
<evidence type="ECO:0000259" key="10">
    <source>
        <dbReference type="Pfam" id="PF19283"/>
    </source>
</evidence>
<evidence type="ECO:0000256" key="5">
    <source>
        <dbReference type="ARBA" id="ARBA00012917"/>
    </source>
</evidence>
<evidence type="ECO:0000256" key="4">
    <source>
        <dbReference type="ARBA" id="ARBA00011881"/>
    </source>
</evidence>
<dbReference type="InterPro" id="IPR029058">
    <property type="entry name" value="AB_hydrolase_fold"/>
</dbReference>
<comment type="caution">
    <text evidence="11">The sequence shown here is derived from an EMBL/GenBank/DDBJ whole genome shotgun (WGS) entry which is preliminary data.</text>
</comment>
<protein>
    <recommendedName>
        <fullName evidence="6">Acylamino-acid-releasing enzyme</fullName>
        <ecNumber evidence="5">3.4.19.1</ecNumber>
    </recommendedName>
</protein>
<sequence>MDSSEVTFIAKLKRTYENVARIEAPVNGKIFIEGNVIKVASLWKNRSLTLEKSVTCEKTFVLDVNLDSLTIVQSPAVHLDSVVVAHSRSNKIIAQLLTTPNGQESKQFIRISDKFSELHCVDISVLKKHGRIHAGGEFGGLRWSWGVDLLLYTAERNTKAAKYFDVGLDWANEQEIVDKGVGDAFAFKDSYGDGNRHVRKPVLCILDVASGSVRILDQIPENISPTLSIWAPEDKGIVFYGIDNELCNLGKGACNNRRGHLYYYDLETAELTRLSDSEVGIEQPSFSPDMNTLVYFQRPSGGPNKACLALCKMDWRTKETMLVVPTVGTPNPSDAFPGFFFSTGQESQGCWSNDNKRILITTTWGSKYEIVQVNIESGKVLKLTNPGITLGSWRVLDVFNDLILAERSAPNQTPVLLIARLPKDNEEHCLVWKPLQKDNGPMDLLNFTWSIPKFNRAGTTPYEGILITPNTGSDVPLFVKPHGGPHGTSVVGFPCREILLLLNSGYAVLFVNFHGSSGFGDDFVHSLPGNIGDLDVKDVHHATEIVLNANSRLDRNRVYLFGASHGGFLVSHLISQYPDFYKACAAVNPILNIAAMHDTTDITDWCMVEGTGEEHNYKQPLTSAQFRTLYEKSPIAYVDKVKTPYMLLVGELDLRVAPHFRAYVRSLGLNGVPFKMFLYPRSGHSLHELDSEADHSINLVRWFNKFS</sequence>
<evidence type="ECO:0000313" key="11">
    <source>
        <dbReference type="EMBL" id="TMS35592.1"/>
    </source>
</evidence>
<dbReference type="EMBL" id="AZBU02000001">
    <property type="protein sequence ID" value="TMS35592.1"/>
    <property type="molecule type" value="Genomic_DNA"/>
</dbReference>
<evidence type="ECO:0000256" key="1">
    <source>
        <dbReference type="ARBA" id="ARBA00000721"/>
    </source>
</evidence>
<evidence type="ECO:0000256" key="7">
    <source>
        <dbReference type="ARBA" id="ARBA00022490"/>
    </source>
</evidence>
<dbReference type="PANTHER" id="PTHR42776:SF4">
    <property type="entry name" value="ACYLAMINO-ACID-RELEASING ENZYME"/>
    <property type="match status" value="1"/>
</dbReference>
<dbReference type="AlphaFoldDB" id="A0A4U8UQZ7"/>
<dbReference type="Proteomes" id="UP000298663">
    <property type="component" value="Unassembled WGS sequence"/>
</dbReference>
<dbReference type="SUPFAM" id="SSF82171">
    <property type="entry name" value="DPP6 N-terminal domain-like"/>
    <property type="match status" value="1"/>
</dbReference>